<gene>
    <name evidence="2" type="primary">Patronin</name>
    <name evidence="2" type="synonym">l(2)k07433</name>
    <name evidence="2" type="synonym">ssp4</name>
    <name evidence="2" type="ORF">CG33130</name>
</gene>
<dbReference type="FlyBase" id="FBgn0263197">
    <property type="gene designation" value="Patronin"/>
</dbReference>
<evidence type="ECO:0000313" key="1">
    <source>
        <dbReference type="EMBL" id="AAM50765.1"/>
    </source>
</evidence>
<reference evidence="1" key="1">
    <citation type="submission" date="2002-06" db="EMBL/GenBank/DDBJ databases">
        <authorList>
            <person name="Stapleton M."/>
            <person name="Brokstein P."/>
            <person name="Hong L."/>
            <person name="Agbayani A."/>
            <person name="Carlson J."/>
            <person name="Champe M."/>
            <person name="Chavez C."/>
            <person name="Dorsett V."/>
            <person name="Dresnek D."/>
            <person name="Farfan D."/>
            <person name="Frise E."/>
            <person name="George R."/>
            <person name="Gonzalez M."/>
            <person name="Guarin H."/>
            <person name="Kronmiller B."/>
            <person name="Li P."/>
            <person name="Liao G."/>
            <person name="Miranda A."/>
            <person name="Mungall C.J."/>
            <person name="Nunoo J."/>
            <person name="Pacleb J."/>
            <person name="Paragas V."/>
            <person name="Park S."/>
            <person name="Patel S."/>
            <person name="Phouanenavong S."/>
            <person name="Wan K."/>
            <person name="Yu C."/>
            <person name="Lewis S.E."/>
            <person name="Rubin G.M."/>
            <person name="Celniker S."/>
        </authorList>
    </citation>
    <scope>NUCLEOTIDE SEQUENCE</scope>
    <source>
        <strain evidence="1">Berkeley</strain>
    </source>
</reference>
<accession>Q8MSC7</accession>
<name>Q8MSC7_DROME</name>
<dbReference type="AGR" id="FB:FBgn0263197"/>
<dbReference type="EMBL" id="AY118905">
    <property type="protein sequence ID" value="AAM50765.1"/>
    <property type="molecule type" value="mRNA"/>
</dbReference>
<sequence>MQKGGGSGAVWPTGAWRGFGRNHTILQDCALRHLWKHNKTYTECFSIGRGVLVFIGAYTAKYYLHMFQEQQIGIYEKYCSD</sequence>
<dbReference type="OrthoDB" id="2125658at2759"/>
<organism evidence="1">
    <name type="scientific">Drosophila melanogaster</name>
    <name type="common">Fruit fly</name>
    <dbReference type="NCBI Taxonomy" id="7227"/>
    <lineage>
        <taxon>Eukaryota</taxon>
        <taxon>Metazoa</taxon>
        <taxon>Ecdysozoa</taxon>
        <taxon>Arthropoda</taxon>
        <taxon>Hexapoda</taxon>
        <taxon>Insecta</taxon>
        <taxon>Pterygota</taxon>
        <taxon>Neoptera</taxon>
        <taxon>Endopterygota</taxon>
        <taxon>Diptera</taxon>
        <taxon>Brachycera</taxon>
        <taxon>Muscomorpha</taxon>
        <taxon>Ephydroidea</taxon>
        <taxon>Drosophilidae</taxon>
        <taxon>Drosophila</taxon>
        <taxon>Sophophora</taxon>
    </lineage>
</organism>
<protein>
    <submittedName>
        <fullName evidence="1">LD17191p</fullName>
    </submittedName>
</protein>
<evidence type="ECO:0000313" key="2">
    <source>
        <dbReference type="FlyBase" id="FBgn0263197"/>
    </source>
</evidence>
<proteinExistence type="evidence at transcript level"/>
<dbReference type="AlphaFoldDB" id="Q8MSC7"/>